<dbReference type="AlphaFoldDB" id="A0A426DDW6"/>
<evidence type="ECO:0000313" key="2">
    <source>
        <dbReference type="Proteomes" id="UP000274920"/>
    </source>
</evidence>
<organism evidence="1 2">
    <name type="scientific">Schaedlerella arabinosiphila</name>
    <dbReference type="NCBI Taxonomy" id="2044587"/>
    <lineage>
        <taxon>Bacteria</taxon>
        <taxon>Bacillati</taxon>
        <taxon>Bacillota</taxon>
        <taxon>Clostridia</taxon>
        <taxon>Lachnospirales</taxon>
        <taxon>Lachnospiraceae</taxon>
        <taxon>Schaedlerella</taxon>
    </lineage>
</organism>
<evidence type="ECO:0000313" key="1">
    <source>
        <dbReference type="EMBL" id="RRK30945.1"/>
    </source>
</evidence>
<proteinExistence type="predicted"/>
<reference evidence="1" key="1">
    <citation type="submission" date="2018-10" db="EMBL/GenBank/DDBJ databases">
        <title>Schaedlerella arabinophila gen. nov. sp. nov., isolated from the mouse intestinal tract and comparative analysis with the genome of the closely related altered Schaedler flora strain ASF502.</title>
        <authorList>
            <person name="Miyake S."/>
            <person name="Soh M."/>
            <person name="Seedorf H."/>
        </authorList>
    </citation>
    <scope>NUCLEOTIDE SEQUENCE [LARGE SCALE GENOMIC DNA]</scope>
    <source>
        <strain evidence="1">DSM 106076</strain>
    </source>
</reference>
<accession>A0A426DDW6</accession>
<name>A0A426DDW6_9FIRM</name>
<comment type="caution">
    <text evidence="1">The sequence shown here is derived from an EMBL/GenBank/DDBJ whole genome shotgun (WGS) entry which is preliminary data.</text>
</comment>
<dbReference type="RefSeq" id="WP_125126710.1">
    <property type="nucleotide sequence ID" value="NZ_RHJS01000002.1"/>
</dbReference>
<protein>
    <submittedName>
        <fullName evidence="1">Uncharacterized protein</fullName>
    </submittedName>
</protein>
<keyword evidence="2" id="KW-1185">Reference proteome</keyword>
<gene>
    <name evidence="1" type="ORF">EBB54_05830</name>
</gene>
<dbReference type="Proteomes" id="UP000274920">
    <property type="component" value="Unassembled WGS sequence"/>
</dbReference>
<dbReference type="EMBL" id="RHJS01000002">
    <property type="protein sequence ID" value="RRK30945.1"/>
    <property type="molecule type" value="Genomic_DNA"/>
</dbReference>
<sequence length="148" mass="17040">MEQFYNYQDMSPEQRESALGALSSIGFSPAYGGVKTMRRAMDKSAGEKMPQFYFVFRDKELIGYMFLIGDDKKFRAFPWISIDNLDELPMRIVEPLAAIAVKAWNDEGGCFISSDGSIIEKSLIARTYKHRLENYRRGIGKRDENECR</sequence>